<accession>A0A3G2L940</accession>
<reference evidence="1 2" key="1">
    <citation type="submission" date="2018-08" db="EMBL/GenBank/DDBJ databases">
        <title>The reduced genetic potential of extracellular carbohydrate catabolism in Euzebyella marina RN62, a Flavobacteriia bacterium isolated from the hadal water.</title>
        <authorList>
            <person name="Xue C."/>
        </authorList>
    </citation>
    <scope>NUCLEOTIDE SEQUENCE [LARGE SCALE GENOMIC DNA]</scope>
    <source>
        <strain evidence="1 2">RN62</strain>
    </source>
</reference>
<proteinExistence type="predicted"/>
<evidence type="ECO:0000313" key="2">
    <source>
        <dbReference type="Proteomes" id="UP000276309"/>
    </source>
</evidence>
<protein>
    <submittedName>
        <fullName evidence="1">Uncharacterized protein</fullName>
    </submittedName>
</protein>
<keyword evidence="2" id="KW-1185">Reference proteome</keyword>
<organism evidence="1 2">
    <name type="scientific">Euzebyella marina</name>
    <dbReference type="NCBI Taxonomy" id="1761453"/>
    <lineage>
        <taxon>Bacteria</taxon>
        <taxon>Pseudomonadati</taxon>
        <taxon>Bacteroidota</taxon>
        <taxon>Flavobacteriia</taxon>
        <taxon>Flavobacteriales</taxon>
        <taxon>Flavobacteriaceae</taxon>
        <taxon>Euzebyella</taxon>
    </lineage>
</organism>
<dbReference type="EMBL" id="CP032050">
    <property type="protein sequence ID" value="AYN68772.1"/>
    <property type="molecule type" value="Genomic_DNA"/>
</dbReference>
<dbReference type="AlphaFoldDB" id="A0A3G2L940"/>
<dbReference type="OrthoDB" id="1439363at2"/>
<name>A0A3G2L940_9FLAO</name>
<evidence type="ECO:0000313" key="1">
    <source>
        <dbReference type="EMBL" id="AYN68772.1"/>
    </source>
</evidence>
<dbReference type="KEGG" id="emar:D1013_15990"/>
<gene>
    <name evidence="1" type="ORF">D1013_15990</name>
</gene>
<sequence>MANLTSEQVKQLADDLLHMTNAVGDYRYENFDNLTEDENSELKELHNQLLGQTTELYTKSALLVMNDVDESLNAIRTITEKTQNLYKNLGVVQKAIDWAARILGMASAIISLDTDNIASSIKNLLT</sequence>
<dbReference type="RefSeq" id="WP_121849784.1">
    <property type="nucleotide sequence ID" value="NZ_CP032050.1"/>
</dbReference>
<dbReference type="Proteomes" id="UP000276309">
    <property type="component" value="Chromosome"/>
</dbReference>